<protein>
    <recommendedName>
        <fullName evidence="3">PX domain-containing protein</fullName>
    </recommendedName>
</protein>
<sequence>MLESSLQRVKVRRVRSRKNSDKHSRRSHPHPPYSQSSSHGDADEALSVISVASGHSRLESVEESMPQQPVSDIHVNGQAHEQEGEVQCGEDAATLSSQFAAVGAAEAIGEGLDGRSGVSSPPEATMGEVEAQADDEHLPQAVSAERDAHDEEPSLPPPGYAEEDSVKEELATLKEDHRKLQQQYDRLERDYQDASKRWEVDQRRLTVEIDALKAERDATQTASPGPSPAERRKSGGKGESSTATWYYEQLKVLRQQIQEQDERHSKDVFDMQTKHECEMGVATTRHDSEVRQLEAQLADAQRRIRILTGEEGVIPTGPDVKRTSRDIDTSVLEQLQARVTLLQTENSNLRHALSLRPHHADSPMAAAAASGDNALTVRRMSQQQQGRKHDTGDWGEGASMTSESEVASVIPPAKAMAMGMGMSMGADSEGGDVGDQQDDRKLAVPPSRPARPPKSFTIPLESGADVGVAPEHGEDSPTAQLRQAHWELSKMRQRLFALREFQLLIKGCVAMTCRLCGRVIQYEKFPTHLRECSARAEGHPPPPSPSLQPPAAPQFSRDMPYGLGNVSLTLAPIMNALGSNVSATPSSVTSASAEKKGWDEGSATSSVTPPPPQQGVTGAEAGVPDDAMELIEEDEFICKRIRISIPETSRRTDRKGREFQSYTIRIDVGSRGWSVAKRYREFLALQRQLERAFPEMHFPHDVPKPTLKQADQREVEGRRTRLSHYLDMLIRIKNVRDFQAFRRFLELDEHLNEVDYLL</sequence>
<feature type="region of interest" description="Disordered" evidence="2">
    <location>
        <begin position="1"/>
        <end position="45"/>
    </location>
</feature>
<feature type="region of interest" description="Disordered" evidence="2">
    <location>
        <begin position="423"/>
        <end position="478"/>
    </location>
</feature>
<keyword evidence="5" id="KW-1185">Reference proteome</keyword>
<organism evidence="4 5">
    <name type="scientific">Vitrella brassicaformis (strain CCMP3155)</name>
    <dbReference type="NCBI Taxonomy" id="1169540"/>
    <lineage>
        <taxon>Eukaryota</taxon>
        <taxon>Sar</taxon>
        <taxon>Alveolata</taxon>
        <taxon>Colpodellida</taxon>
        <taxon>Vitrellaceae</taxon>
        <taxon>Vitrella</taxon>
    </lineage>
</organism>
<feature type="compositionally biased region" description="Low complexity" evidence="2">
    <location>
        <begin position="581"/>
        <end position="592"/>
    </location>
</feature>
<feature type="region of interest" description="Disordered" evidence="2">
    <location>
        <begin position="533"/>
        <end position="555"/>
    </location>
</feature>
<evidence type="ECO:0000313" key="4">
    <source>
        <dbReference type="EMBL" id="CEM34969.1"/>
    </source>
</evidence>
<dbReference type="VEuPathDB" id="CryptoDB:Vbra_18779"/>
<feature type="region of interest" description="Disordered" evidence="2">
    <location>
        <begin position="111"/>
        <end position="169"/>
    </location>
</feature>
<dbReference type="InterPro" id="IPR001683">
    <property type="entry name" value="PX_dom"/>
</dbReference>
<dbReference type="PROSITE" id="PS50195">
    <property type="entry name" value="PX"/>
    <property type="match status" value="1"/>
</dbReference>
<feature type="compositionally biased region" description="Basic and acidic residues" evidence="2">
    <location>
        <begin position="134"/>
        <end position="152"/>
    </location>
</feature>
<feature type="region of interest" description="Disordered" evidence="2">
    <location>
        <begin position="581"/>
        <end position="620"/>
    </location>
</feature>
<dbReference type="OMA" id="CKRIRIS"/>
<dbReference type="Gene3D" id="3.30.1520.10">
    <property type="entry name" value="Phox-like domain"/>
    <property type="match status" value="1"/>
</dbReference>
<evidence type="ECO:0000256" key="2">
    <source>
        <dbReference type="SAM" id="MobiDB-lite"/>
    </source>
</evidence>
<dbReference type="EMBL" id="CDMY01000840">
    <property type="protein sequence ID" value="CEM34969.1"/>
    <property type="molecule type" value="Genomic_DNA"/>
</dbReference>
<feature type="compositionally biased region" description="Pro residues" evidence="2">
    <location>
        <begin position="539"/>
        <end position="552"/>
    </location>
</feature>
<dbReference type="SMART" id="SM00312">
    <property type="entry name" value="PX"/>
    <property type="match status" value="1"/>
</dbReference>
<feature type="domain" description="PX" evidence="3">
    <location>
        <begin position="640"/>
        <end position="758"/>
    </location>
</feature>
<dbReference type="STRING" id="1169540.A0A0G4GVK0"/>
<gene>
    <name evidence="4" type="ORF">Vbra_18779</name>
</gene>
<feature type="region of interest" description="Disordered" evidence="2">
    <location>
        <begin position="379"/>
        <end position="406"/>
    </location>
</feature>
<evidence type="ECO:0000313" key="5">
    <source>
        <dbReference type="Proteomes" id="UP000041254"/>
    </source>
</evidence>
<dbReference type="AlphaFoldDB" id="A0A0G4GVK0"/>
<dbReference type="CDD" id="cd06093">
    <property type="entry name" value="PX_domain"/>
    <property type="match status" value="1"/>
</dbReference>
<proteinExistence type="predicted"/>
<reference evidence="4 5" key="1">
    <citation type="submission" date="2014-11" db="EMBL/GenBank/DDBJ databases">
        <authorList>
            <person name="Zhu J."/>
            <person name="Qi W."/>
            <person name="Song R."/>
        </authorList>
    </citation>
    <scope>NUCLEOTIDE SEQUENCE [LARGE SCALE GENOMIC DNA]</scope>
</reference>
<dbReference type="Proteomes" id="UP000041254">
    <property type="component" value="Unassembled WGS sequence"/>
</dbReference>
<dbReference type="GO" id="GO:0035091">
    <property type="term" value="F:phosphatidylinositol binding"/>
    <property type="evidence" value="ECO:0007669"/>
    <property type="project" value="InterPro"/>
</dbReference>
<evidence type="ECO:0000256" key="1">
    <source>
        <dbReference type="SAM" id="Coils"/>
    </source>
</evidence>
<name>A0A0G4GVK0_VITBC</name>
<feature type="coiled-coil region" evidence="1">
    <location>
        <begin position="283"/>
        <end position="352"/>
    </location>
</feature>
<feature type="region of interest" description="Disordered" evidence="2">
    <location>
        <begin position="212"/>
        <end position="240"/>
    </location>
</feature>
<keyword evidence="1" id="KW-0175">Coiled coil</keyword>
<dbReference type="InterPro" id="IPR036871">
    <property type="entry name" value="PX_dom_sf"/>
</dbReference>
<dbReference type="SUPFAM" id="SSF64268">
    <property type="entry name" value="PX domain"/>
    <property type="match status" value="1"/>
</dbReference>
<dbReference type="OrthoDB" id="120967at2759"/>
<accession>A0A0G4GVK0</accession>
<dbReference type="Pfam" id="PF00787">
    <property type="entry name" value="PX"/>
    <property type="match status" value="1"/>
</dbReference>
<evidence type="ECO:0000259" key="3">
    <source>
        <dbReference type="PROSITE" id="PS50195"/>
    </source>
</evidence>
<dbReference type="InParanoid" id="A0A0G4GVK0"/>